<dbReference type="GO" id="GO:0004497">
    <property type="term" value="F:monooxygenase activity"/>
    <property type="evidence" value="ECO:0007669"/>
    <property type="project" value="UniProtKB-KW"/>
</dbReference>
<comment type="caution">
    <text evidence="10">The sequence shown here is derived from an EMBL/GenBank/DDBJ whole genome shotgun (WGS) entry which is preliminary data.</text>
</comment>
<evidence type="ECO:0000256" key="8">
    <source>
        <dbReference type="PIRSR" id="PIRSR602401-1"/>
    </source>
</evidence>
<evidence type="ECO:0000256" key="6">
    <source>
        <dbReference type="ARBA" id="ARBA00023004"/>
    </source>
</evidence>
<dbReference type="PROSITE" id="PS00086">
    <property type="entry name" value="CYTOCHROME_P450"/>
    <property type="match status" value="1"/>
</dbReference>
<dbReference type="InterPro" id="IPR036396">
    <property type="entry name" value="Cyt_P450_sf"/>
</dbReference>
<dbReference type="PRINTS" id="PR00385">
    <property type="entry name" value="P450"/>
</dbReference>
<proteinExistence type="inferred from homology"/>
<dbReference type="OrthoDB" id="1470350at2759"/>
<dbReference type="EMBL" id="LFMY01000008">
    <property type="protein sequence ID" value="OKL59057.1"/>
    <property type="molecule type" value="Genomic_DNA"/>
</dbReference>
<feature type="binding site" description="axial binding residue" evidence="8">
    <location>
        <position position="441"/>
    </location>
    <ligand>
        <name>heme</name>
        <dbReference type="ChEBI" id="CHEBI:30413"/>
    </ligand>
    <ligandPart>
        <name>Fe</name>
        <dbReference type="ChEBI" id="CHEBI:18248"/>
    </ligandPart>
</feature>
<dbReference type="GO" id="GO:0020037">
    <property type="term" value="F:heme binding"/>
    <property type="evidence" value="ECO:0007669"/>
    <property type="project" value="InterPro"/>
</dbReference>
<evidence type="ECO:0000256" key="5">
    <source>
        <dbReference type="ARBA" id="ARBA00023002"/>
    </source>
</evidence>
<evidence type="ECO:0000313" key="10">
    <source>
        <dbReference type="EMBL" id="OKL59057.1"/>
    </source>
</evidence>
<dbReference type="GO" id="GO:0016705">
    <property type="term" value="F:oxidoreductase activity, acting on paired donors, with incorporation or reduction of molecular oxygen"/>
    <property type="evidence" value="ECO:0007669"/>
    <property type="project" value="InterPro"/>
</dbReference>
<dbReference type="SUPFAM" id="SSF48264">
    <property type="entry name" value="Cytochrome P450"/>
    <property type="match status" value="1"/>
</dbReference>
<dbReference type="Gene3D" id="1.10.630.10">
    <property type="entry name" value="Cytochrome P450"/>
    <property type="match status" value="1"/>
</dbReference>
<keyword evidence="7 9" id="KW-0503">Monooxygenase</keyword>
<protein>
    <recommendedName>
        <fullName evidence="12">Isotrichodermin C-15 hydroxylase</fullName>
    </recommendedName>
</protein>
<dbReference type="InterPro" id="IPR001128">
    <property type="entry name" value="Cyt_P450"/>
</dbReference>
<dbReference type="GeneID" id="31005725"/>
<gene>
    <name evidence="10" type="ORF">UA08_05969</name>
</gene>
<evidence type="ECO:0000256" key="4">
    <source>
        <dbReference type="ARBA" id="ARBA00022723"/>
    </source>
</evidence>
<evidence type="ECO:0000256" key="1">
    <source>
        <dbReference type="ARBA" id="ARBA00001971"/>
    </source>
</evidence>
<dbReference type="Pfam" id="PF00067">
    <property type="entry name" value="p450"/>
    <property type="match status" value="1"/>
</dbReference>
<dbReference type="PANTHER" id="PTHR24305:SF237">
    <property type="entry name" value="CYTOCHROME P450 MONOOXYGENASE ATNE-RELATED"/>
    <property type="match status" value="1"/>
</dbReference>
<keyword evidence="11" id="KW-1185">Reference proteome</keyword>
<dbReference type="Proteomes" id="UP000214365">
    <property type="component" value="Unassembled WGS sequence"/>
</dbReference>
<name>A0A225AZV1_TALAT</name>
<evidence type="ECO:0000313" key="11">
    <source>
        <dbReference type="Proteomes" id="UP000214365"/>
    </source>
</evidence>
<keyword evidence="3 8" id="KW-0349">Heme</keyword>
<evidence type="ECO:0000256" key="3">
    <source>
        <dbReference type="ARBA" id="ARBA00022617"/>
    </source>
</evidence>
<comment type="cofactor">
    <cofactor evidence="1 8">
        <name>heme</name>
        <dbReference type="ChEBI" id="CHEBI:30413"/>
    </cofactor>
</comment>
<sequence length="510" mass="58185">MPFFFFGVPWALGSLVFYRIALHPFRNYPGPFLSKICGLPTLYHAWKGDLHYHLYHLHCKYVRYSPNKLSINDGQALNDIYGFNKNCEKPEKFYSAFRVNKHAINTFNTSSKEDHRRKRRIMAKGFSDWALATYHDAISEPVTALATKLGASGLSPEWRAFNWAHEANCLMLDIMGRLCFGAAFGFIDGKGDQLLPDFHRRALRIYMTAHEPLLKELYVDRILFPQLFTANTVLADYARSYTMQRVNKYRAVEGVQEVAAHQDILSHLLDARDEETNSVYSDNELLGEAILLLMAGSDTTSTTLTSTIFYLVHHQSVLGKLRAELYDTFKCASDIDVLAAENCKYLRACIDEAMRLCPPSPTNIPRRVGQGSMKICESFYPEGVYVGVPNFSLFRNEEYFKQPHAYLPERWIVDSSTGVDEEQVNLSRSVFKPFSLGPRHCIAQRLALKEVTYVIAKLVYLLDFRIVGDSGKLARDTLPGVGSHLVLEQIDVFTSLENGPMIEWRQRLKE</sequence>
<dbReference type="InterPro" id="IPR017972">
    <property type="entry name" value="Cyt_P450_CS"/>
</dbReference>
<dbReference type="GO" id="GO:0005506">
    <property type="term" value="F:iron ion binding"/>
    <property type="evidence" value="ECO:0007669"/>
    <property type="project" value="InterPro"/>
</dbReference>
<keyword evidence="5 9" id="KW-0560">Oxidoreductase</keyword>
<evidence type="ECO:0000256" key="7">
    <source>
        <dbReference type="ARBA" id="ARBA00023033"/>
    </source>
</evidence>
<dbReference type="RefSeq" id="XP_020119178.1">
    <property type="nucleotide sequence ID" value="XM_020268298.1"/>
</dbReference>
<dbReference type="InterPro" id="IPR002401">
    <property type="entry name" value="Cyt_P450_E_grp-I"/>
</dbReference>
<evidence type="ECO:0008006" key="12">
    <source>
        <dbReference type="Google" id="ProtNLM"/>
    </source>
</evidence>
<organism evidence="10 11">
    <name type="scientific">Talaromyces atroroseus</name>
    <dbReference type="NCBI Taxonomy" id="1441469"/>
    <lineage>
        <taxon>Eukaryota</taxon>
        <taxon>Fungi</taxon>
        <taxon>Dikarya</taxon>
        <taxon>Ascomycota</taxon>
        <taxon>Pezizomycotina</taxon>
        <taxon>Eurotiomycetes</taxon>
        <taxon>Eurotiomycetidae</taxon>
        <taxon>Eurotiales</taxon>
        <taxon>Trichocomaceae</taxon>
        <taxon>Talaromyces</taxon>
        <taxon>Talaromyces sect. Trachyspermi</taxon>
    </lineage>
</organism>
<evidence type="ECO:0000256" key="9">
    <source>
        <dbReference type="RuleBase" id="RU000461"/>
    </source>
</evidence>
<accession>A0A225AZV1</accession>
<dbReference type="InterPro" id="IPR050121">
    <property type="entry name" value="Cytochrome_P450_monoxygenase"/>
</dbReference>
<comment type="similarity">
    <text evidence="2 9">Belongs to the cytochrome P450 family.</text>
</comment>
<keyword evidence="4 8" id="KW-0479">Metal-binding</keyword>
<reference evidence="10 11" key="1">
    <citation type="submission" date="2015-06" db="EMBL/GenBank/DDBJ databases">
        <title>Talaromyces atroroseus IBT 11181 draft genome.</title>
        <authorList>
            <person name="Rasmussen K.B."/>
            <person name="Rasmussen S."/>
            <person name="Petersen B."/>
            <person name="Sicheritz-Ponten T."/>
            <person name="Mortensen U.H."/>
            <person name="Thrane U."/>
        </authorList>
    </citation>
    <scope>NUCLEOTIDE SEQUENCE [LARGE SCALE GENOMIC DNA]</scope>
    <source>
        <strain evidence="10 11">IBT 11181</strain>
    </source>
</reference>
<dbReference type="PANTHER" id="PTHR24305">
    <property type="entry name" value="CYTOCHROME P450"/>
    <property type="match status" value="1"/>
</dbReference>
<dbReference type="AlphaFoldDB" id="A0A225AZV1"/>
<evidence type="ECO:0000256" key="2">
    <source>
        <dbReference type="ARBA" id="ARBA00010617"/>
    </source>
</evidence>
<dbReference type="STRING" id="1441469.A0A225AZV1"/>
<dbReference type="PRINTS" id="PR00463">
    <property type="entry name" value="EP450I"/>
</dbReference>
<keyword evidence="6 8" id="KW-0408">Iron</keyword>